<evidence type="ECO:0000313" key="1">
    <source>
        <dbReference type="EMBL" id="MEY8763360.1"/>
    </source>
</evidence>
<name>A0ABV4DVT7_9CLOT</name>
<protein>
    <submittedName>
        <fullName evidence="1">Uncharacterized protein</fullName>
    </submittedName>
</protein>
<dbReference type="Proteomes" id="UP001565220">
    <property type="component" value="Unassembled WGS sequence"/>
</dbReference>
<dbReference type="RefSeq" id="WP_369868764.1">
    <property type="nucleotide sequence ID" value="NZ_JBGFFE010000007.1"/>
</dbReference>
<gene>
    <name evidence="1" type="ORF">AB8S09_06860</name>
</gene>
<accession>A0ABV4DVT7</accession>
<reference evidence="1 2" key="1">
    <citation type="submission" date="2024-08" db="EMBL/GenBank/DDBJ databases">
        <title>Clostridium lapicellarii sp. nov., and Clostridium renhuaiense sp. nov., two species isolated from the mud in a fermentation cellar used for producing sauce-flavour Chinese liquors.</title>
        <authorList>
            <person name="Yang F."/>
            <person name="Wang H."/>
            <person name="Chen L.Q."/>
            <person name="Zhou N."/>
            <person name="Lu J.J."/>
            <person name="Pu X.X."/>
            <person name="Wan B."/>
            <person name="Wang L."/>
            <person name="Liu S.J."/>
        </authorList>
    </citation>
    <scope>NUCLEOTIDE SEQUENCE [LARGE SCALE GENOMIC DNA]</scope>
    <source>
        <strain evidence="1 2">MT-113</strain>
    </source>
</reference>
<comment type="caution">
    <text evidence="1">The sequence shown here is derived from an EMBL/GenBank/DDBJ whole genome shotgun (WGS) entry which is preliminary data.</text>
</comment>
<organism evidence="1 2">
    <name type="scientific">Clostridium lapidicellarium</name>
    <dbReference type="NCBI Taxonomy" id="3240931"/>
    <lineage>
        <taxon>Bacteria</taxon>
        <taxon>Bacillati</taxon>
        <taxon>Bacillota</taxon>
        <taxon>Clostridia</taxon>
        <taxon>Eubacteriales</taxon>
        <taxon>Clostridiaceae</taxon>
        <taxon>Clostridium</taxon>
    </lineage>
</organism>
<keyword evidence="2" id="KW-1185">Reference proteome</keyword>
<sequence>MSESDENKIACTEKCSTCGKNREQRAECEEDFMVKHCRGCKNRGTKLICSCRCMDNICVYALG</sequence>
<dbReference type="EMBL" id="JBGFFE010000007">
    <property type="protein sequence ID" value="MEY8763360.1"/>
    <property type="molecule type" value="Genomic_DNA"/>
</dbReference>
<proteinExistence type="predicted"/>
<evidence type="ECO:0000313" key="2">
    <source>
        <dbReference type="Proteomes" id="UP001565220"/>
    </source>
</evidence>